<keyword evidence="2" id="KW-1185">Reference proteome</keyword>
<proteinExistence type="predicted"/>
<name>A0A1N7RM09_9BURK</name>
<gene>
    <name evidence="1" type="ORF">BN2475_70108</name>
</gene>
<evidence type="ECO:0000313" key="2">
    <source>
        <dbReference type="Proteomes" id="UP000187012"/>
    </source>
</evidence>
<accession>A0A1N7RM09</accession>
<protein>
    <submittedName>
        <fullName evidence="1">Uncharacterized protein</fullName>
    </submittedName>
</protein>
<dbReference type="Proteomes" id="UP000187012">
    <property type="component" value="Unassembled WGS sequence"/>
</dbReference>
<dbReference type="EMBL" id="CYGX02000007">
    <property type="protein sequence ID" value="SIT36145.1"/>
    <property type="molecule type" value="Genomic_DNA"/>
</dbReference>
<evidence type="ECO:0000313" key="1">
    <source>
        <dbReference type="EMBL" id="SIT36145.1"/>
    </source>
</evidence>
<reference evidence="1 2" key="1">
    <citation type="submission" date="2016-12" db="EMBL/GenBank/DDBJ databases">
        <authorList>
            <person name="Song W.-J."/>
            <person name="Kurnit D.M."/>
        </authorList>
    </citation>
    <scope>NUCLEOTIDE SEQUENCE [LARGE SCALE GENOMIC DNA]</scope>
    <source>
        <strain evidence="1 2">STM7296</strain>
    </source>
</reference>
<sequence>MHGPFLVSLIFGELSLTPDQSQSYSDNLTTAFALWTEGSFWPGFLPTTYEAPLANGSPF</sequence>
<dbReference type="AlphaFoldDB" id="A0A1N7RM09"/>
<organism evidence="1 2">
    <name type="scientific">Paraburkholderia ribeironis</name>
    <dbReference type="NCBI Taxonomy" id="1247936"/>
    <lineage>
        <taxon>Bacteria</taxon>
        <taxon>Pseudomonadati</taxon>
        <taxon>Pseudomonadota</taxon>
        <taxon>Betaproteobacteria</taxon>
        <taxon>Burkholderiales</taxon>
        <taxon>Burkholderiaceae</taxon>
        <taxon>Paraburkholderia</taxon>
    </lineage>
</organism>